<dbReference type="InterPro" id="IPR051114">
    <property type="entry name" value="Mito_RNA_Proc_CCM1"/>
</dbReference>
<feature type="repeat" description="PPR" evidence="1">
    <location>
        <begin position="289"/>
        <end position="323"/>
    </location>
</feature>
<dbReference type="PANTHER" id="PTHR47934">
    <property type="entry name" value="PENTATRICOPEPTIDE REPEAT-CONTAINING PROTEIN PET309, MITOCHONDRIAL"/>
    <property type="match status" value="1"/>
</dbReference>
<feature type="repeat" description="PPR" evidence="1">
    <location>
        <begin position="219"/>
        <end position="253"/>
    </location>
</feature>
<sequence length="666" mass="76846">MLSRTYLLRRSNVLNRQPFLLNNLARTFATSKKKRGLQEERTKQVIEEIKRLEYELESKTKQKSASFERMDDQDIASIYKELAAPIPVKPKININYLESLRIKFLDTRQHIEQQHAAVAQLLGDAPVEKSNDSPATIPTDSASNIHNLNVQDFEQLIYANALAKRPLEAEKAFDLMTTYNVTPSLRSVNHLMDAYANANDLEHTIATFKRVDELGLKPDIFTYGTLVKAFVTNKRLDDAFVLFEKMKNSSIIPSQPIFSNLISGCLKANKVEKAWELFDSMRLSYHQPDEVSFTLMLHACAKRGEVERALNLFEDMAGYQLYPTDVTFNVLINACAKRPDYYNEAFSLLDQMKTSYGFQPDKITYNTLLTACSRKKDLKQARYILQAMWQDVEKNGSESLLKPDSTTYTNLFWCYASYHPTATQNQQQQQRKPKAASTSALSTEHNLLPVDVPNKRSLVVKEADRIFKQIEQDVKMTPALLTSFLTVHISQKQTSKCVDIYSNLFNKYGVEKDAFTFEHMLQLCYNTKDKTLAWKVWEDYQDFLETRNKRFETNTSSEIEKKTIEAEKNALAIKEGWRDFQQQNLAVLMANTLARSNDTKNALNILTSELRRSSSMQAPRLREMMPVYNKCIQLEDDQTKKELVRICIQDLKRPGNSKYKRVNRND</sequence>
<dbReference type="Pfam" id="PF13041">
    <property type="entry name" value="PPR_2"/>
    <property type="match status" value="1"/>
</dbReference>
<feature type="repeat" description="PPR" evidence="1">
    <location>
        <begin position="184"/>
        <end position="218"/>
    </location>
</feature>
<dbReference type="Proteomes" id="UP000650833">
    <property type="component" value="Unassembled WGS sequence"/>
</dbReference>
<dbReference type="Gene3D" id="1.25.40.10">
    <property type="entry name" value="Tetratricopeptide repeat domain"/>
    <property type="match status" value="2"/>
</dbReference>
<reference evidence="2" key="1">
    <citation type="submission" date="2020-12" db="EMBL/GenBank/DDBJ databases">
        <title>Metabolic potential, ecology and presence of endohyphal bacteria is reflected in genomic diversity of Mucoromycotina.</title>
        <authorList>
            <person name="Muszewska A."/>
            <person name="Okrasinska A."/>
            <person name="Steczkiewicz K."/>
            <person name="Drgas O."/>
            <person name="Orlowska M."/>
            <person name="Perlinska-Lenart U."/>
            <person name="Aleksandrzak-Piekarczyk T."/>
            <person name="Szatraj K."/>
            <person name="Zielenkiewicz U."/>
            <person name="Pilsyk S."/>
            <person name="Malc E."/>
            <person name="Mieczkowski P."/>
            <person name="Kruszewska J.S."/>
            <person name="Biernat P."/>
            <person name="Pawlowska J."/>
        </authorList>
    </citation>
    <scope>NUCLEOTIDE SEQUENCE</scope>
    <source>
        <strain evidence="2">CBS 226.32</strain>
    </source>
</reference>
<evidence type="ECO:0000313" key="2">
    <source>
        <dbReference type="EMBL" id="KAG2200706.1"/>
    </source>
</evidence>
<dbReference type="InterPro" id="IPR002885">
    <property type="entry name" value="PPR_rpt"/>
</dbReference>
<dbReference type="GO" id="GO:0007005">
    <property type="term" value="P:mitochondrion organization"/>
    <property type="evidence" value="ECO:0007669"/>
    <property type="project" value="TreeGrafter"/>
</dbReference>
<dbReference type="OrthoDB" id="5588846at2759"/>
<evidence type="ECO:0000313" key="3">
    <source>
        <dbReference type="Proteomes" id="UP000650833"/>
    </source>
</evidence>
<accession>A0A8H7UW04</accession>
<name>A0A8H7UW04_9FUNG</name>
<dbReference type="PROSITE" id="PS51375">
    <property type="entry name" value="PPR"/>
    <property type="match status" value="6"/>
</dbReference>
<dbReference type="GO" id="GO:0003729">
    <property type="term" value="F:mRNA binding"/>
    <property type="evidence" value="ECO:0007669"/>
    <property type="project" value="TreeGrafter"/>
</dbReference>
<feature type="repeat" description="PPR" evidence="1">
    <location>
        <begin position="361"/>
        <end position="391"/>
    </location>
</feature>
<feature type="repeat" description="PPR" evidence="1">
    <location>
        <begin position="254"/>
        <end position="288"/>
    </location>
</feature>
<evidence type="ECO:0008006" key="4">
    <source>
        <dbReference type="Google" id="ProtNLM"/>
    </source>
</evidence>
<dbReference type="Pfam" id="PF13812">
    <property type="entry name" value="PPR_3"/>
    <property type="match status" value="1"/>
</dbReference>
<gene>
    <name evidence="2" type="ORF">INT46_008830</name>
</gene>
<comment type="caution">
    <text evidence="2">The sequence shown here is derived from an EMBL/GenBank/DDBJ whole genome shotgun (WGS) entry which is preliminary data.</text>
</comment>
<dbReference type="PANTHER" id="PTHR47934:SF6">
    <property type="entry name" value="MITOCHONDRIAL GROUP I INTRON SPLICING FACTOR CCM1-RELATED"/>
    <property type="match status" value="1"/>
</dbReference>
<dbReference type="GO" id="GO:0006396">
    <property type="term" value="P:RNA processing"/>
    <property type="evidence" value="ECO:0007669"/>
    <property type="project" value="TreeGrafter"/>
</dbReference>
<dbReference type="Pfam" id="PF01535">
    <property type="entry name" value="PPR"/>
    <property type="match status" value="1"/>
</dbReference>
<dbReference type="NCBIfam" id="TIGR00756">
    <property type="entry name" value="PPR"/>
    <property type="match status" value="5"/>
</dbReference>
<keyword evidence="3" id="KW-1185">Reference proteome</keyword>
<proteinExistence type="predicted"/>
<protein>
    <recommendedName>
        <fullName evidence="4">Mitochondrial group I intron splicing factor CCM1</fullName>
    </recommendedName>
</protein>
<dbReference type="Pfam" id="PF12854">
    <property type="entry name" value="PPR_1"/>
    <property type="match status" value="1"/>
</dbReference>
<evidence type="ECO:0000256" key="1">
    <source>
        <dbReference type="PROSITE-ProRule" id="PRU00708"/>
    </source>
</evidence>
<dbReference type="GO" id="GO:0005739">
    <property type="term" value="C:mitochondrion"/>
    <property type="evidence" value="ECO:0007669"/>
    <property type="project" value="TreeGrafter"/>
</dbReference>
<dbReference type="InterPro" id="IPR011990">
    <property type="entry name" value="TPR-like_helical_dom_sf"/>
</dbReference>
<organism evidence="2 3">
    <name type="scientific">Mucor plumbeus</name>
    <dbReference type="NCBI Taxonomy" id="97098"/>
    <lineage>
        <taxon>Eukaryota</taxon>
        <taxon>Fungi</taxon>
        <taxon>Fungi incertae sedis</taxon>
        <taxon>Mucoromycota</taxon>
        <taxon>Mucoromycotina</taxon>
        <taxon>Mucoromycetes</taxon>
        <taxon>Mucorales</taxon>
        <taxon>Mucorineae</taxon>
        <taxon>Mucoraceae</taxon>
        <taxon>Mucor</taxon>
    </lineage>
</organism>
<dbReference type="EMBL" id="JAEPRC010000310">
    <property type="protein sequence ID" value="KAG2200706.1"/>
    <property type="molecule type" value="Genomic_DNA"/>
</dbReference>
<dbReference type="AlphaFoldDB" id="A0A8H7UW04"/>
<feature type="repeat" description="PPR" evidence="1">
    <location>
        <begin position="324"/>
        <end position="355"/>
    </location>
</feature>